<dbReference type="Gene3D" id="2.30.30.190">
    <property type="entry name" value="CAP Gly-rich-like domain"/>
    <property type="match status" value="1"/>
</dbReference>
<evidence type="ECO:0000256" key="6">
    <source>
        <dbReference type="ARBA" id="ARBA00022737"/>
    </source>
</evidence>
<gene>
    <name evidence="10" type="ORF">BK809_0003148</name>
</gene>
<dbReference type="SMART" id="SM01052">
    <property type="entry name" value="CAP_GLY"/>
    <property type="match status" value="1"/>
</dbReference>
<evidence type="ECO:0000256" key="5">
    <source>
        <dbReference type="ARBA" id="ARBA00022614"/>
    </source>
</evidence>
<dbReference type="PROSITE" id="PS50245">
    <property type="entry name" value="CAP_GLY_2"/>
    <property type="match status" value="1"/>
</dbReference>
<dbReference type="EMBL" id="MSZU01000075">
    <property type="protein sequence ID" value="OMP88391.1"/>
    <property type="molecule type" value="Genomic_DNA"/>
</dbReference>
<comment type="caution">
    <text evidence="10">The sequence shown here is derived from an EMBL/GenBank/DDBJ whole genome shotgun (WGS) entry which is preliminary data.</text>
</comment>
<keyword evidence="7" id="KW-0143">Chaperone</keyword>
<dbReference type="OrthoDB" id="5273213at2759"/>
<proteinExistence type="inferred from homology"/>
<dbReference type="FunFam" id="2.30.30.190:FF:000008">
    <property type="entry name" value="Tubulin-specific chaperone E"/>
    <property type="match status" value="1"/>
</dbReference>
<keyword evidence="4" id="KW-0963">Cytoplasm</keyword>
<dbReference type="PANTHER" id="PTHR46652">
    <property type="entry name" value="LEUCINE-RICH REPEAT AND IQ DOMAIN-CONTAINING PROTEIN 1-RELATED"/>
    <property type="match status" value="1"/>
</dbReference>
<evidence type="ECO:0000313" key="10">
    <source>
        <dbReference type="EMBL" id="OMP88391.1"/>
    </source>
</evidence>
<comment type="similarity">
    <text evidence="2">Belongs to the TBCE family.</text>
</comment>
<evidence type="ECO:0000256" key="7">
    <source>
        <dbReference type="ARBA" id="ARBA00023186"/>
    </source>
</evidence>
<feature type="domain" description="CAP-Gly" evidence="9">
    <location>
        <begin position="24"/>
        <end position="70"/>
    </location>
</feature>
<protein>
    <recommendedName>
        <fullName evidence="3">Tubulin-specific chaperone E</fullName>
    </recommendedName>
    <alternativeName>
        <fullName evidence="8">Tubulin-folding cofactor E</fullName>
    </alternativeName>
</protein>
<evidence type="ECO:0000256" key="8">
    <source>
        <dbReference type="ARBA" id="ARBA00030180"/>
    </source>
</evidence>
<dbReference type="InterPro" id="IPR050836">
    <property type="entry name" value="SDS22/Internalin_LRR"/>
</dbReference>
<dbReference type="SUPFAM" id="SSF52058">
    <property type="entry name" value="L domain-like"/>
    <property type="match status" value="1"/>
</dbReference>
<dbReference type="Proteomes" id="UP000190776">
    <property type="component" value="Unassembled WGS sequence"/>
</dbReference>
<evidence type="ECO:0000256" key="1">
    <source>
        <dbReference type="ARBA" id="ARBA00004496"/>
    </source>
</evidence>
<accession>A0A1S8BLK8</accession>
<dbReference type="Pfam" id="PF01302">
    <property type="entry name" value="CAP_GLY"/>
    <property type="match status" value="1"/>
</dbReference>
<dbReference type="Gene3D" id="3.80.10.10">
    <property type="entry name" value="Ribonuclease Inhibitor"/>
    <property type="match status" value="3"/>
</dbReference>
<dbReference type="InterPro" id="IPR036859">
    <property type="entry name" value="CAP-Gly_dom_sf"/>
</dbReference>
<evidence type="ECO:0000259" key="9">
    <source>
        <dbReference type="PROSITE" id="PS50245"/>
    </source>
</evidence>
<evidence type="ECO:0000256" key="2">
    <source>
        <dbReference type="ARBA" id="ARBA00006286"/>
    </source>
</evidence>
<organism evidence="10 11">
    <name type="scientific">Diplodia seriata</name>
    <dbReference type="NCBI Taxonomy" id="420778"/>
    <lineage>
        <taxon>Eukaryota</taxon>
        <taxon>Fungi</taxon>
        <taxon>Dikarya</taxon>
        <taxon>Ascomycota</taxon>
        <taxon>Pezizomycotina</taxon>
        <taxon>Dothideomycetes</taxon>
        <taxon>Dothideomycetes incertae sedis</taxon>
        <taxon>Botryosphaeriales</taxon>
        <taxon>Botryosphaeriaceae</taxon>
        <taxon>Diplodia</taxon>
    </lineage>
</organism>
<dbReference type="SUPFAM" id="SSF74924">
    <property type="entry name" value="Cap-Gly domain"/>
    <property type="match status" value="1"/>
</dbReference>
<sequence>MAAAFHPGKRLSFNRDLCTVRYVGQVQGTKGEWLGVEWDDPTRGKHDGSHAGVRYFECLRKHPTAGSFVRPNRPSDPPLSYVEALKQKYASEPVEDPSVSKIDIVVFGKAPDNVPVNSSGKVIMISGKEAEEVGFDKIRKKLANLKELRIVLLDGMCMERPFSKLFEHAAEITVEKLTDVKDASPSIQELDLSRNLFEEWREVASICVQLENLRRLKVDGTRLRDLRLDGYLLSAFTQVSTLSFEDTLLSWEDVTGICSAFPALTTLTLNSNAYDKLGQTQLPSTITELILEKNYFRSLDDLRCLTKLPNLRSLKLKNNLISAIRDPHLAGEEPLVFSDSVSEIDLVHNSIEDWDFIDSLPSVFPGLTSLRISSNPLYHGLQAVDGKPLTADDGYMLTIARLGNLKIMNFSTISAKERLNAETYYLSQIGAELSNVPEGQESKVTATHRRYSELCAEYGEPTIVRLDVDAVKPNSLAARLINFTFYPGSSVKARLEGKGKAVEEFSAELPRSFTVYSMLGVVGKRLAMSPLDLRLFWETGDWVPVGEEGAVEIEEWESSDEEDGKAGEGSVVREVEWVAGTKMVGTWVEGMEARVRVEVK</sequence>
<dbReference type="AlphaFoldDB" id="A0A1S8BLK8"/>
<evidence type="ECO:0000256" key="3">
    <source>
        <dbReference type="ARBA" id="ARBA00015004"/>
    </source>
</evidence>
<dbReference type="InterPro" id="IPR000938">
    <property type="entry name" value="CAP-Gly_domain"/>
</dbReference>
<evidence type="ECO:0000313" key="11">
    <source>
        <dbReference type="Proteomes" id="UP000190776"/>
    </source>
</evidence>
<name>A0A1S8BLK8_9PEZI</name>
<keyword evidence="6" id="KW-0677">Repeat</keyword>
<dbReference type="STRING" id="420778.A0A1S8BLK8"/>
<keyword evidence="5" id="KW-0433">Leucine-rich repeat</keyword>
<dbReference type="GO" id="GO:0005737">
    <property type="term" value="C:cytoplasm"/>
    <property type="evidence" value="ECO:0007669"/>
    <property type="project" value="UniProtKB-SubCell"/>
</dbReference>
<dbReference type="PROSITE" id="PS00845">
    <property type="entry name" value="CAP_GLY_1"/>
    <property type="match status" value="1"/>
</dbReference>
<dbReference type="PANTHER" id="PTHR46652:SF3">
    <property type="entry name" value="LEUCINE-RICH REPEAT-CONTAINING PROTEIN 9"/>
    <property type="match status" value="1"/>
</dbReference>
<dbReference type="InterPro" id="IPR032675">
    <property type="entry name" value="LRR_dom_sf"/>
</dbReference>
<comment type="subcellular location">
    <subcellularLocation>
        <location evidence="1">Cytoplasm</location>
    </subcellularLocation>
</comment>
<reference evidence="10 11" key="1">
    <citation type="submission" date="2017-01" db="EMBL/GenBank/DDBJ databases">
        <title>Draft genome sequence of Diplodia seriata F98.1, a fungal species involved in grapevine trunk diseases.</title>
        <authorList>
            <person name="Robert-Siegwald G."/>
            <person name="Vallet J."/>
            <person name="Abou-Mansour E."/>
            <person name="Xu J."/>
            <person name="Rey P."/>
            <person name="Bertsch C."/>
            <person name="Rego C."/>
            <person name="Larignon P."/>
            <person name="Fontaine F."/>
            <person name="Lebrun M.-H."/>
        </authorList>
    </citation>
    <scope>NUCLEOTIDE SEQUENCE [LARGE SCALE GENOMIC DNA]</scope>
    <source>
        <strain evidence="10 11">F98.1</strain>
    </source>
</reference>
<evidence type="ECO:0000256" key="4">
    <source>
        <dbReference type="ARBA" id="ARBA00022490"/>
    </source>
</evidence>